<protein>
    <submittedName>
        <fullName evidence="1">Uncharacterized protein</fullName>
    </submittedName>
</protein>
<dbReference type="EMBL" id="BMNB01000045">
    <property type="protein sequence ID" value="GGM65244.1"/>
    <property type="molecule type" value="Genomic_DNA"/>
</dbReference>
<evidence type="ECO:0000313" key="1">
    <source>
        <dbReference type="EMBL" id="GGM65244.1"/>
    </source>
</evidence>
<sequence length="492" mass="55171">MALVCTEITEWIEEKVSKPVEEWEERQEQRCKKRPWYDPRRWLCWLVTILVKVVRWVVVTVGKWVVRTVCKIAAVVVEAVVEIVAGLWDVVVGIVTLDWRRILDGLLRIGLGLVLGALRLLRIALLGDTIDYIIEEINRERLRRYVRGLLEAKYDGDTLAEIKASIRLDHGAFGLRLHGTAYRTILDSETPSPREPDVPNLVVLHEQGAINLHELCGFEFPQGFWNRKRYKTLKKETVVGGGGGGEFDNPISADELDTYLDSRGARGPKFIVLPMRDGVLDTKVSTAAEKGRELALMLDFDQERREVTEAGHIVHTGSPTAQVNFFKDVIGRRDKTTAPAGATADLCHPVVVGVFRYTNTLRGLASNLHSSRCGLDGKNASGATFVDNLPDAIWKYVPIHELGHYFGLCHTDGVDRIMYSPKTNSWWRGWSIPRGLLNIYLQGEPTFTFGEAKETWDYVVAHFSPQCLGARPIIIEAAPAAPTATRHTSNQS</sequence>
<comment type="caution">
    <text evidence="1">The sequence shown here is derived from an EMBL/GenBank/DDBJ whole genome shotgun (WGS) entry which is preliminary data.</text>
</comment>
<dbReference type="Proteomes" id="UP000608890">
    <property type="component" value="Unassembled WGS sequence"/>
</dbReference>
<dbReference type="Gene3D" id="3.40.390.10">
    <property type="entry name" value="Collagenase (Catalytic Domain)"/>
    <property type="match status" value="1"/>
</dbReference>
<dbReference type="GO" id="GO:0008237">
    <property type="term" value="F:metallopeptidase activity"/>
    <property type="evidence" value="ECO:0007669"/>
    <property type="project" value="InterPro"/>
</dbReference>
<dbReference type="SUPFAM" id="SSF55486">
    <property type="entry name" value="Metalloproteases ('zincins'), catalytic domain"/>
    <property type="match status" value="1"/>
</dbReference>
<reference evidence="1" key="1">
    <citation type="journal article" date="2014" name="Int. J. Syst. Evol. Microbiol.">
        <title>Complete genome sequence of Corynebacterium casei LMG S-19264T (=DSM 44701T), isolated from a smear-ripened cheese.</title>
        <authorList>
            <consortium name="US DOE Joint Genome Institute (JGI-PGF)"/>
            <person name="Walter F."/>
            <person name="Albersmeier A."/>
            <person name="Kalinowski J."/>
            <person name="Ruckert C."/>
        </authorList>
    </citation>
    <scope>NUCLEOTIDE SEQUENCE</scope>
    <source>
        <strain evidence="1">CGMCC 4.7312</strain>
    </source>
</reference>
<reference evidence="1" key="2">
    <citation type="submission" date="2020-09" db="EMBL/GenBank/DDBJ databases">
        <authorList>
            <person name="Sun Q."/>
            <person name="Zhou Y."/>
        </authorList>
    </citation>
    <scope>NUCLEOTIDE SEQUENCE</scope>
    <source>
        <strain evidence="1">CGMCC 4.7312</strain>
    </source>
</reference>
<dbReference type="RefSeq" id="WP_189050075.1">
    <property type="nucleotide sequence ID" value="NZ_BMNB01000045.1"/>
</dbReference>
<accession>A0A917U7Z3</accession>
<proteinExistence type="predicted"/>
<dbReference type="InterPro" id="IPR024079">
    <property type="entry name" value="MetalloPept_cat_dom_sf"/>
</dbReference>
<keyword evidence="2" id="KW-1185">Reference proteome</keyword>
<gene>
    <name evidence="1" type="ORF">GCM10011608_58160</name>
</gene>
<dbReference type="AlphaFoldDB" id="A0A917U7Z3"/>
<organism evidence="1 2">
    <name type="scientific">Micromonospora sonchi</name>
    <dbReference type="NCBI Taxonomy" id="1763543"/>
    <lineage>
        <taxon>Bacteria</taxon>
        <taxon>Bacillati</taxon>
        <taxon>Actinomycetota</taxon>
        <taxon>Actinomycetes</taxon>
        <taxon>Micromonosporales</taxon>
        <taxon>Micromonosporaceae</taxon>
        <taxon>Micromonospora</taxon>
    </lineage>
</organism>
<evidence type="ECO:0000313" key="2">
    <source>
        <dbReference type="Proteomes" id="UP000608890"/>
    </source>
</evidence>
<name>A0A917U7Z3_9ACTN</name>